<dbReference type="AlphaFoldDB" id="A0A8X6TS24"/>
<sequence length="97" mass="11624">MEDDRCESRTTDVAQQAEERQPLLFPRQPEMYVVPVSEQEISAPSRCLRTYRICCQWIRKVYLRIRKYTEAIRNDGEYETDSSNSTILNVYRVKFPR</sequence>
<accession>A0A8X6TS24</accession>
<reference evidence="2" key="1">
    <citation type="submission" date="2020-08" db="EMBL/GenBank/DDBJ databases">
        <title>Multicomponent nature underlies the extraordinary mechanical properties of spider dragline silk.</title>
        <authorList>
            <person name="Kono N."/>
            <person name="Nakamura H."/>
            <person name="Mori M."/>
            <person name="Yoshida Y."/>
            <person name="Ohtoshi R."/>
            <person name="Malay A.D."/>
            <person name="Moran D.A.P."/>
            <person name="Tomita M."/>
            <person name="Numata K."/>
            <person name="Arakawa K."/>
        </authorList>
    </citation>
    <scope>NUCLEOTIDE SEQUENCE</scope>
</reference>
<feature type="compositionally biased region" description="Basic and acidic residues" evidence="1">
    <location>
        <begin position="1"/>
        <end position="10"/>
    </location>
</feature>
<gene>
    <name evidence="2" type="ORF">NPIL_509011</name>
</gene>
<dbReference type="Proteomes" id="UP000887013">
    <property type="component" value="Unassembled WGS sequence"/>
</dbReference>
<feature type="region of interest" description="Disordered" evidence="1">
    <location>
        <begin position="1"/>
        <end position="20"/>
    </location>
</feature>
<evidence type="ECO:0000256" key="1">
    <source>
        <dbReference type="SAM" id="MobiDB-lite"/>
    </source>
</evidence>
<protein>
    <submittedName>
        <fullName evidence="2">Uncharacterized protein</fullName>
    </submittedName>
</protein>
<proteinExistence type="predicted"/>
<evidence type="ECO:0000313" key="2">
    <source>
        <dbReference type="EMBL" id="GFT41132.1"/>
    </source>
</evidence>
<organism evidence="2 3">
    <name type="scientific">Nephila pilipes</name>
    <name type="common">Giant wood spider</name>
    <name type="synonym">Nephila maculata</name>
    <dbReference type="NCBI Taxonomy" id="299642"/>
    <lineage>
        <taxon>Eukaryota</taxon>
        <taxon>Metazoa</taxon>
        <taxon>Ecdysozoa</taxon>
        <taxon>Arthropoda</taxon>
        <taxon>Chelicerata</taxon>
        <taxon>Arachnida</taxon>
        <taxon>Araneae</taxon>
        <taxon>Araneomorphae</taxon>
        <taxon>Entelegynae</taxon>
        <taxon>Araneoidea</taxon>
        <taxon>Nephilidae</taxon>
        <taxon>Nephila</taxon>
    </lineage>
</organism>
<keyword evidence="3" id="KW-1185">Reference proteome</keyword>
<name>A0A8X6TS24_NEPPI</name>
<dbReference type="EMBL" id="BMAW01063605">
    <property type="protein sequence ID" value="GFT41132.1"/>
    <property type="molecule type" value="Genomic_DNA"/>
</dbReference>
<evidence type="ECO:0000313" key="3">
    <source>
        <dbReference type="Proteomes" id="UP000887013"/>
    </source>
</evidence>
<comment type="caution">
    <text evidence="2">The sequence shown here is derived from an EMBL/GenBank/DDBJ whole genome shotgun (WGS) entry which is preliminary data.</text>
</comment>